<dbReference type="InterPro" id="IPR052345">
    <property type="entry name" value="Rad_response_metalloprotease"/>
</dbReference>
<dbReference type="PANTHER" id="PTHR43236:SF2">
    <property type="entry name" value="BLL0069 PROTEIN"/>
    <property type="match status" value="1"/>
</dbReference>
<dbReference type="EMBL" id="JAGEPA010000001">
    <property type="protein sequence ID" value="MBO1430506.1"/>
    <property type="molecule type" value="Genomic_DNA"/>
</dbReference>
<keyword evidence="3" id="KW-1185">Reference proteome</keyword>
<proteinExistence type="predicted"/>
<name>A0ABS3MGK8_9BRAD</name>
<dbReference type="RefSeq" id="WP_207833193.1">
    <property type="nucleotide sequence ID" value="NZ_CP088282.1"/>
</dbReference>
<dbReference type="Proteomes" id="UP000692816">
    <property type="component" value="Unassembled WGS sequence"/>
</dbReference>
<accession>A0ABS3MGK8</accession>
<dbReference type="Gene3D" id="1.10.10.2910">
    <property type="match status" value="1"/>
</dbReference>
<evidence type="ECO:0000259" key="1">
    <source>
        <dbReference type="Pfam" id="PF06114"/>
    </source>
</evidence>
<feature type="domain" description="IrrE N-terminal-like" evidence="1">
    <location>
        <begin position="30"/>
        <end position="167"/>
    </location>
</feature>
<dbReference type="Pfam" id="PF06114">
    <property type="entry name" value="Peptidase_M78"/>
    <property type="match status" value="1"/>
</dbReference>
<dbReference type="InterPro" id="IPR010359">
    <property type="entry name" value="IrrE_HExxH"/>
</dbReference>
<sequence>MNELEAYSQARSLVNKLGVKSPPVPIDRLAKALGVRIEYTPFDDELSGMAFMRDGKPVIGVNSSHHPNRQRFTIAHELAHVVLHRSKLEATVLIDKGKNFIPRDATSAKGIDPFEMQANAFASEVLMPERLIRQVLAESSRDIQDDDWLISIANRFRVSLAALQYRLARL</sequence>
<reference evidence="2" key="1">
    <citation type="journal article" date="2021" name="Int. J. Syst. Evol. Microbiol.">
        <title>Bradyrhizobium septentrionale sp. nov. (sv. septentrionale) and Bradyrhizobium quebecense sp. nov. (sv. septentrionale) associated with legumes native to Canada possess rearranged symbiosis genes and numerous insertion sequences.</title>
        <authorList>
            <person name="Bromfield E.S.P."/>
            <person name="Cloutier S."/>
        </authorList>
    </citation>
    <scope>NUCLEOTIDE SEQUENCE</scope>
    <source>
        <strain evidence="2">12S5</strain>
    </source>
</reference>
<protein>
    <submittedName>
        <fullName evidence="2">ImmA/IrrE family metallo-endopeptidase</fullName>
    </submittedName>
</protein>
<evidence type="ECO:0000313" key="2">
    <source>
        <dbReference type="EMBL" id="MBO1430506.1"/>
    </source>
</evidence>
<evidence type="ECO:0000313" key="3">
    <source>
        <dbReference type="Proteomes" id="UP000692816"/>
    </source>
</evidence>
<dbReference type="PANTHER" id="PTHR43236">
    <property type="entry name" value="ANTITOXIN HIGA1"/>
    <property type="match status" value="1"/>
</dbReference>
<gene>
    <name evidence="2" type="ORF">J4P68_13775</name>
</gene>
<organism evidence="2 3">
    <name type="scientific">Bradyrhizobium quebecense</name>
    <dbReference type="NCBI Taxonomy" id="2748629"/>
    <lineage>
        <taxon>Bacteria</taxon>
        <taxon>Pseudomonadati</taxon>
        <taxon>Pseudomonadota</taxon>
        <taxon>Alphaproteobacteria</taxon>
        <taxon>Hyphomicrobiales</taxon>
        <taxon>Nitrobacteraceae</taxon>
        <taxon>Bradyrhizobium</taxon>
    </lineage>
</organism>
<comment type="caution">
    <text evidence="2">The sequence shown here is derived from an EMBL/GenBank/DDBJ whole genome shotgun (WGS) entry which is preliminary data.</text>
</comment>